<comment type="caution">
    <text evidence="1">The sequence shown here is derived from an EMBL/GenBank/DDBJ whole genome shotgun (WGS) entry which is preliminary data.</text>
</comment>
<protein>
    <submittedName>
        <fullName evidence="1">Uncharacterized protein</fullName>
    </submittedName>
</protein>
<feature type="non-terminal residue" evidence="1">
    <location>
        <position position="1"/>
    </location>
</feature>
<keyword evidence="2" id="KW-1185">Reference proteome</keyword>
<dbReference type="AlphaFoldDB" id="A0A371I5E2"/>
<name>A0A371I5E2_MUCPR</name>
<dbReference type="Proteomes" id="UP000257109">
    <property type="component" value="Unassembled WGS sequence"/>
</dbReference>
<gene>
    <name evidence="1" type="ORF">CR513_05253</name>
</gene>
<proteinExistence type="predicted"/>
<accession>A0A371I5E2</accession>
<evidence type="ECO:0000313" key="2">
    <source>
        <dbReference type="Proteomes" id="UP000257109"/>
    </source>
</evidence>
<dbReference type="EMBL" id="QJKJ01000878">
    <property type="protein sequence ID" value="RDY10268.1"/>
    <property type="molecule type" value="Genomic_DNA"/>
</dbReference>
<reference evidence="1" key="1">
    <citation type="submission" date="2018-05" db="EMBL/GenBank/DDBJ databases">
        <title>Draft genome of Mucuna pruriens seed.</title>
        <authorList>
            <person name="Nnadi N.E."/>
            <person name="Vos R."/>
            <person name="Hasami M.H."/>
            <person name="Devisetty U.K."/>
            <person name="Aguiy J.C."/>
        </authorList>
    </citation>
    <scope>NUCLEOTIDE SEQUENCE [LARGE SCALE GENOMIC DNA]</scope>
    <source>
        <strain evidence="1">JCA_2017</strain>
    </source>
</reference>
<organism evidence="1 2">
    <name type="scientific">Mucuna pruriens</name>
    <name type="common">Velvet bean</name>
    <name type="synonym">Dolichos pruriens</name>
    <dbReference type="NCBI Taxonomy" id="157652"/>
    <lineage>
        <taxon>Eukaryota</taxon>
        <taxon>Viridiplantae</taxon>
        <taxon>Streptophyta</taxon>
        <taxon>Embryophyta</taxon>
        <taxon>Tracheophyta</taxon>
        <taxon>Spermatophyta</taxon>
        <taxon>Magnoliopsida</taxon>
        <taxon>eudicotyledons</taxon>
        <taxon>Gunneridae</taxon>
        <taxon>Pentapetalae</taxon>
        <taxon>rosids</taxon>
        <taxon>fabids</taxon>
        <taxon>Fabales</taxon>
        <taxon>Fabaceae</taxon>
        <taxon>Papilionoideae</taxon>
        <taxon>50 kb inversion clade</taxon>
        <taxon>NPAAA clade</taxon>
        <taxon>indigoferoid/millettioid clade</taxon>
        <taxon>Phaseoleae</taxon>
        <taxon>Mucuna</taxon>
    </lineage>
</organism>
<sequence length="107" mass="12652">MKFYVMWSQWKHLICFYEGLGNMIKVTRDRVTNKFSIVHMSHKVTFKPLSPKEVFEIILYKFHVKPFMPSLYVNLETCTFYTNKFIFLGYVIGSQGVNINAKKVTTI</sequence>
<evidence type="ECO:0000313" key="1">
    <source>
        <dbReference type="EMBL" id="RDY10268.1"/>
    </source>
</evidence>